<evidence type="ECO:0000256" key="1">
    <source>
        <dbReference type="ARBA" id="ARBA00023002"/>
    </source>
</evidence>
<sequence>MTQSLPQRKLGQHLTVSAIGYGAMGLSEFYGDIDTAKASSMLHEVIDSGVTLIDTADMYGRGANEKLIGSVLKTLPASTRAGLTIASKCGIDRNSTSGYNRNINNHPDYIRKCCDESLARLGIEQIDLYYIHRIDPNAVIEETMQTLADLVKEGKIANVGLCEVSVPVLQRACAVYPVDVVQTEYSLWTREIEDDILPVLKKSNIGLVPYSPLGRGFLTGKIQNKDELSENDFRRTNPRFQDENLEHNKRLLQALEPMTVKYNCTMGQIALAWLLAQWEHIVPIPGTKNPKYLHENNQASLLKLDAADVQTLNDLKNTINIQGERYTPEGMKGIF</sequence>
<keyword evidence="1" id="KW-0560">Oxidoreductase</keyword>
<name>A0A2N9X553_9NEIS</name>
<reference evidence="3" key="1">
    <citation type="journal article" date="2017" name="MBio">
        <title>Type VI secretion-mediated competition in the bee gut microbiome.</title>
        <authorList>
            <person name="Steele M.I."/>
            <person name="Kwong W.K."/>
            <person name="Powell J.E."/>
            <person name="Whiteley M."/>
            <person name="Moran N.A."/>
        </authorList>
    </citation>
    <scope>NUCLEOTIDE SEQUENCE [LARGE SCALE GENOMIC DNA]</scope>
    <source>
        <strain evidence="3">WkB273</strain>
    </source>
</reference>
<dbReference type="Pfam" id="PF00248">
    <property type="entry name" value="Aldo_ket_red"/>
    <property type="match status" value="1"/>
</dbReference>
<protein>
    <submittedName>
        <fullName evidence="3">Aldo/keto reductase</fullName>
    </submittedName>
</protein>
<dbReference type="Gene3D" id="3.20.20.100">
    <property type="entry name" value="NADP-dependent oxidoreductase domain"/>
    <property type="match status" value="1"/>
</dbReference>
<dbReference type="PANTHER" id="PTHR43625">
    <property type="entry name" value="AFLATOXIN B1 ALDEHYDE REDUCTASE"/>
    <property type="match status" value="1"/>
</dbReference>
<dbReference type="InterPro" id="IPR023210">
    <property type="entry name" value="NADP_OxRdtase_dom"/>
</dbReference>
<evidence type="ECO:0000313" key="4">
    <source>
        <dbReference type="Proteomes" id="UP000230202"/>
    </source>
</evidence>
<gene>
    <name evidence="3" type="ORF">BHC54_07070</name>
</gene>
<organism evidence="3 4">
    <name type="scientific">Snodgrassella alvi</name>
    <dbReference type="NCBI Taxonomy" id="1196083"/>
    <lineage>
        <taxon>Bacteria</taxon>
        <taxon>Pseudomonadati</taxon>
        <taxon>Pseudomonadota</taxon>
        <taxon>Betaproteobacteria</taxon>
        <taxon>Neisseriales</taxon>
        <taxon>Neisseriaceae</taxon>
        <taxon>Snodgrassella</taxon>
    </lineage>
</organism>
<dbReference type="SUPFAM" id="SSF51430">
    <property type="entry name" value="NAD(P)-linked oxidoreductase"/>
    <property type="match status" value="1"/>
</dbReference>
<dbReference type="Proteomes" id="UP000230202">
    <property type="component" value="Unassembled WGS sequence"/>
</dbReference>
<dbReference type="GO" id="GO:0005737">
    <property type="term" value="C:cytoplasm"/>
    <property type="evidence" value="ECO:0007669"/>
    <property type="project" value="TreeGrafter"/>
</dbReference>
<evidence type="ECO:0000313" key="3">
    <source>
        <dbReference type="EMBL" id="PIT38306.1"/>
    </source>
</evidence>
<dbReference type="InterPro" id="IPR050791">
    <property type="entry name" value="Aldo-Keto_reductase"/>
</dbReference>
<dbReference type="PANTHER" id="PTHR43625:SF40">
    <property type="entry name" value="ALDO-KETO REDUCTASE YAKC [NADP(+)]"/>
    <property type="match status" value="1"/>
</dbReference>
<dbReference type="EMBL" id="MEIL01000029">
    <property type="protein sequence ID" value="PIT38306.1"/>
    <property type="molecule type" value="Genomic_DNA"/>
</dbReference>
<comment type="caution">
    <text evidence="3">The sequence shown here is derived from an EMBL/GenBank/DDBJ whole genome shotgun (WGS) entry which is preliminary data.</text>
</comment>
<dbReference type="InterPro" id="IPR036812">
    <property type="entry name" value="NAD(P)_OxRdtase_dom_sf"/>
</dbReference>
<accession>A0A2N9X553</accession>
<dbReference type="RefSeq" id="WP_100152294.1">
    <property type="nucleotide sequence ID" value="NZ_MEIK01000015.1"/>
</dbReference>
<dbReference type="AlphaFoldDB" id="A0A2N9X553"/>
<feature type="domain" description="NADP-dependent oxidoreductase" evidence="2">
    <location>
        <begin position="18"/>
        <end position="315"/>
    </location>
</feature>
<evidence type="ECO:0000259" key="2">
    <source>
        <dbReference type="Pfam" id="PF00248"/>
    </source>
</evidence>
<dbReference type="GO" id="GO:0016491">
    <property type="term" value="F:oxidoreductase activity"/>
    <property type="evidence" value="ECO:0007669"/>
    <property type="project" value="UniProtKB-KW"/>
</dbReference>
<keyword evidence="4" id="KW-1185">Reference proteome</keyword>
<proteinExistence type="predicted"/>